<evidence type="ECO:0000313" key="2">
    <source>
        <dbReference type="EMBL" id="ORY65382.1"/>
    </source>
</evidence>
<protein>
    <submittedName>
        <fullName evidence="2">Uncharacterized protein</fullName>
    </submittedName>
</protein>
<feature type="region of interest" description="Disordered" evidence="1">
    <location>
        <begin position="1"/>
        <end position="20"/>
    </location>
</feature>
<proteinExistence type="predicted"/>
<dbReference type="AlphaFoldDB" id="A0A1Y2E1H9"/>
<reference evidence="2 3" key="1">
    <citation type="submission" date="2016-07" db="EMBL/GenBank/DDBJ databases">
        <title>Pervasive Adenine N6-methylation of Active Genes in Fungi.</title>
        <authorList>
            <consortium name="DOE Joint Genome Institute"/>
            <person name="Mondo S.J."/>
            <person name="Dannebaum R.O."/>
            <person name="Kuo R.C."/>
            <person name="Labutti K."/>
            <person name="Haridas S."/>
            <person name="Kuo A."/>
            <person name="Salamov A."/>
            <person name="Ahrendt S.R."/>
            <person name="Lipzen A."/>
            <person name="Sullivan W."/>
            <person name="Andreopoulos W.B."/>
            <person name="Clum A."/>
            <person name="Lindquist E."/>
            <person name="Daum C."/>
            <person name="Ramamoorthy G.K."/>
            <person name="Gryganskyi A."/>
            <person name="Culley D."/>
            <person name="Magnuson J.K."/>
            <person name="James T.Y."/>
            <person name="O'Malley M.A."/>
            <person name="Stajich J.E."/>
            <person name="Spatafora J.W."/>
            <person name="Visel A."/>
            <person name="Grigoriev I.V."/>
        </authorList>
    </citation>
    <scope>NUCLEOTIDE SEQUENCE [LARGE SCALE GENOMIC DNA]</scope>
    <source>
        <strain evidence="2 3">CBS 129021</strain>
    </source>
</reference>
<gene>
    <name evidence="2" type="ORF">BCR38DRAFT_196365</name>
</gene>
<dbReference type="GeneID" id="63770271"/>
<evidence type="ECO:0000313" key="3">
    <source>
        <dbReference type="Proteomes" id="UP000193689"/>
    </source>
</evidence>
<sequence>MAQDSMNPYPLDSRPNTSSTPRQYIAWHAETYRTTRNTRQNAALHLWQFHRLQTQATIELMRQPAPIPLGFTAYVEESQLLTGLWLEPGTGNTIAAGDVQLPSSFDNLQAYLPLMFNNFSLPFPGSFGDLAPKGNGTHFGHTGVKSYLPPPTSTSNIPGSPQAFAPMDKSSSSKFQRSCDLLSWVYLPGLP</sequence>
<comment type="caution">
    <text evidence="2">The sequence shown here is derived from an EMBL/GenBank/DDBJ whole genome shotgun (WGS) entry which is preliminary data.</text>
</comment>
<dbReference type="EMBL" id="MCFJ01000006">
    <property type="protein sequence ID" value="ORY65382.1"/>
    <property type="molecule type" value="Genomic_DNA"/>
</dbReference>
<organism evidence="2 3">
    <name type="scientific">Pseudomassariella vexata</name>
    <dbReference type="NCBI Taxonomy" id="1141098"/>
    <lineage>
        <taxon>Eukaryota</taxon>
        <taxon>Fungi</taxon>
        <taxon>Dikarya</taxon>
        <taxon>Ascomycota</taxon>
        <taxon>Pezizomycotina</taxon>
        <taxon>Sordariomycetes</taxon>
        <taxon>Xylariomycetidae</taxon>
        <taxon>Amphisphaeriales</taxon>
        <taxon>Pseudomassariaceae</taxon>
        <taxon>Pseudomassariella</taxon>
    </lineage>
</organism>
<accession>A0A1Y2E1H9</accession>
<keyword evidence="3" id="KW-1185">Reference proteome</keyword>
<dbReference type="Proteomes" id="UP000193689">
    <property type="component" value="Unassembled WGS sequence"/>
</dbReference>
<feature type="region of interest" description="Disordered" evidence="1">
    <location>
        <begin position="150"/>
        <end position="171"/>
    </location>
</feature>
<evidence type="ECO:0000256" key="1">
    <source>
        <dbReference type="SAM" id="MobiDB-lite"/>
    </source>
</evidence>
<name>A0A1Y2E1H9_9PEZI</name>
<dbReference type="InParanoid" id="A0A1Y2E1H9"/>
<dbReference type="RefSeq" id="XP_040716534.1">
    <property type="nucleotide sequence ID" value="XM_040854059.1"/>
</dbReference>